<dbReference type="GO" id="GO:0005524">
    <property type="term" value="F:ATP binding"/>
    <property type="evidence" value="ECO:0007669"/>
    <property type="project" value="UniProtKB-KW"/>
</dbReference>
<dbReference type="OrthoDB" id="5318045at2"/>
<evidence type="ECO:0000313" key="7">
    <source>
        <dbReference type="EMBL" id="GCE01590.1"/>
    </source>
</evidence>
<dbReference type="GO" id="GO:0016787">
    <property type="term" value="F:hydrolase activity"/>
    <property type="evidence" value="ECO:0007669"/>
    <property type="project" value="UniProtKB-KW"/>
</dbReference>
<dbReference type="AlphaFoldDB" id="A0A401Z417"/>
<evidence type="ECO:0000256" key="2">
    <source>
        <dbReference type="ARBA" id="ARBA00022801"/>
    </source>
</evidence>
<keyword evidence="8" id="KW-1185">Reference proteome</keyword>
<dbReference type="PANTHER" id="PTHR11070">
    <property type="entry name" value="UVRD / RECB / PCRA DNA HELICASE FAMILY MEMBER"/>
    <property type="match status" value="1"/>
</dbReference>
<name>A0A401Z417_9ACTN</name>
<dbReference type="PANTHER" id="PTHR11070:SF30">
    <property type="entry name" value="F-BOX DNA HELICASE 1"/>
    <property type="match status" value="1"/>
</dbReference>
<protein>
    <submittedName>
        <fullName evidence="7">DNA helicase</fullName>
    </submittedName>
</protein>
<evidence type="ECO:0000259" key="6">
    <source>
        <dbReference type="Pfam" id="PF13361"/>
    </source>
</evidence>
<dbReference type="GO" id="GO:0000724">
    <property type="term" value="P:double-strand break repair via homologous recombination"/>
    <property type="evidence" value="ECO:0007669"/>
    <property type="project" value="TreeGrafter"/>
</dbReference>
<evidence type="ECO:0000256" key="4">
    <source>
        <dbReference type="ARBA" id="ARBA00022840"/>
    </source>
</evidence>
<accession>A0A401Z417</accession>
<keyword evidence="3 7" id="KW-0347">Helicase</keyword>
<gene>
    <name evidence="7" type="ORF">EHYA_09356</name>
</gene>
<dbReference type="Proteomes" id="UP000286931">
    <property type="component" value="Unassembled WGS sequence"/>
</dbReference>
<keyword evidence="1" id="KW-0547">Nucleotide-binding</keyword>
<dbReference type="InterPro" id="IPR000212">
    <property type="entry name" value="DNA_helicase_UvrD/REP"/>
</dbReference>
<comment type="caution">
    <text evidence="7">The sequence shown here is derived from an EMBL/GenBank/DDBJ whole genome shotgun (WGS) entry which is preliminary data.</text>
</comment>
<dbReference type="Gene3D" id="3.40.50.300">
    <property type="entry name" value="P-loop containing nucleotide triphosphate hydrolases"/>
    <property type="match status" value="2"/>
</dbReference>
<dbReference type="GO" id="GO:0003677">
    <property type="term" value="F:DNA binding"/>
    <property type="evidence" value="ECO:0007669"/>
    <property type="project" value="InterPro"/>
</dbReference>
<dbReference type="Pfam" id="PF13245">
    <property type="entry name" value="AAA_19"/>
    <property type="match status" value="1"/>
</dbReference>
<feature type="domain" description="UvrD-like helicase C-terminal" evidence="6">
    <location>
        <begin position="406"/>
        <end position="471"/>
    </location>
</feature>
<evidence type="ECO:0000256" key="3">
    <source>
        <dbReference type="ARBA" id="ARBA00022806"/>
    </source>
</evidence>
<dbReference type="EMBL" id="BIFH01000050">
    <property type="protein sequence ID" value="GCE01590.1"/>
    <property type="molecule type" value="Genomic_DNA"/>
</dbReference>
<dbReference type="GO" id="GO:0031297">
    <property type="term" value="P:replication fork processing"/>
    <property type="evidence" value="ECO:0007669"/>
    <property type="project" value="TreeGrafter"/>
</dbReference>
<dbReference type="GO" id="GO:0043138">
    <property type="term" value="F:3'-5' DNA helicase activity"/>
    <property type="evidence" value="ECO:0007669"/>
    <property type="project" value="TreeGrafter"/>
</dbReference>
<dbReference type="RefSeq" id="WP_126643205.1">
    <property type="nucleotide sequence ID" value="NZ_BIFH01000050.1"/>
</dbReference>
<dbReference type="InterPro" id="IPR027417">
    <property type="entry name" value="P-loop_NTPase"/>
</dbReference>
<evidence type="ECO:0000256" key="5">
    <source>
        <dbReference type="SAM" id="MobiDB-lite"/>
    </source>
</evidence>
<dbReference type="SUPFAM" id="SSF52540">
    <property type="entry name" value="P-loop containing nucleoside triphosphate hydrolases"/>
    <property type="match status" value="1"/>
</dbReference>
<keyword evidence="2" id="KW-0378">Hydrolase</keyword>
<reference evidence="7 8" key="1">
    <citation type="submission" date="2018-12" db="EMBL/GenBank/DDBJ databases">
        <title>Draft genome sequence of Embleya hyalina NBRC 13850T.</title>
        <authorList>
            <person name="Komaki H."/>
            <person name="Hosoyama A."/>
            <person name="Kimura A."/>
            <person name="Ichikawa N."/>
            <person name="Tamura T."/>
        </authorList>
    </citation>
    <scope>NUCLEOTIDE SEQUENCE [LARGE SCALE GENOMIC DNA]</scope>
    <source>
        <strain evidence="7 8">NBRC 13850</strain>
    </source>
</reference>
<proteinExistence type="predicted"/>
<organism evidence="7 8">
    <name type="scientific">Embleya hyalina</name>
    <dbReference type="NCBI Taxonomy" id="516124"/>
    <lineage>
        <taxon>Bacteria</taxon>
        <taxon>Bacillati</taxon>
        <taxon>Actinomycetota</taxon>
        <taxon>Actinomycetes</taxon>
        <taxon>Kitasatosporales</taxon>
        <taxon>Streptomycetaceae</taxon>
        <taxon>Embleya</taxon>
    </lineage>
</organism>
<keyword evidence="4" id="KW-0067">ATP-binding</keyword>
<evidence type="ECO:0000313" key="8">
    <source>
        <dbReference type="Proteomes" id="UP000286931"/>
    </source>
</evidence>
<evidence type="ECO:0000256" key="1">
    <source>
        <dbReference type="ARBA" id="ARBA00022741"/>
    </source>
</evidence>
<sequence length="513" mass="56211">MPKPTAEQAAAVDAFSTRDDLVLQAGAGTGKTTTLTMLAAGDRRPGKYLAFNRSIAHAAKRVFPQQVDCRTAHSLAFAGVGHRYAHRLGGARVPSWKIGERLGMRPMSIAMGARKVTHKAVSYTALQTVIRFCQSSADEIGRHHVPHLRGLDPDWHHHLVDLALPYAHRAWADVQNPESDIVKFGHDHYLKIWALQRPHIPGDFLLLDEAQDTNPVVERVFLDQRHHAQLVMVGDSAQAIYGWRGARDVMTDFDGNQLTLSRSFRFGPALATEANRWLRIVDAPLRLTGTTALNTELGPVDRPDAILCRTNAGSILEIMQLLEQGTRVGLVGGGGPLKSLALAAQDLKAGRRTSHHELFLFESWGEVQEYAEEDPGGRDLKPFVDLIDDVGPEAVLAAVDALTDEKRADILVSTAHKAKGREWDTVRIGDDFADCEPEDIEADDGHAYPGYIPDTEARLAYVAVTRARHRLDLGGLNWINQHPDGQPDTGEAGPGHQPPDDASPWDSLGHPPA</sequence>
<dbReference type="InterPro" id="IPR014017">
    <property type="entry name" value="DNA_helicase_UvrD-like_C"/>
</dbReference>
<feature type="region of interest" description="Disordered" evidence="5">
    <location>
        <begin position="478"/>
        <end position="513"/>
    </location>
</feature>
<dbReference type="Pfam" id="PF13361">
    <property type="entry name" value="UvrD_C"/>
    <property type="match status" value="1"/>
</dbReference>